<dbReference type="Proteomes" id="UP001049200">
    <property type="component" value="Unassembled WGS sequence"/>
</dbReference>
<reference evidence="1" key="1">
    <citation type="submission" date="2021-06" db="EMBL/GenBank/DDBJ databases">
        <title>Updating the genus Pseudomonas: Description of 43 new species and partition of the Pseudomonas putida group.</title>
        <authorList>
            <person name="Girard L."/>
            <person name="Lood C."/>
            <person name="Vandamme P."/>
            <person name="Rokni-Zadeh H."/>
            <person name="Van Noort V."/>
            <person name="Hofte M."/>
            <person name="Lavigne R."/>
            <person name="De Mot R."/>
        </authorList>
    </citation>
    <scope>NUCLEOTIDE SEQUENCE</scope>
    <source>
        <strain evidence="1">SWRI74</strain>
    </source>
</reference>
<dbReference type="EMBL" id="JAHSTU010000001">
    <property type="protein sequence ID" value="MBV4518546.1"/>
    <property type="molecule type" value="Genomic_DNA"/>
</dbReference>
<comment type="caution">
    <text evidence="1">The sequence shown here is derived from an EMBL/GenBank/DDBJ whole genome shotgun (WGS) entry which is preliminary data.</text>
</comment>
<organism evidence="1 2">
    <name type="scientific">Pseudomonas azerbaijanoccidentalis</name>
    <dbReference type="NCBI Taxonomy" id="2842347"/>
    <lineage>
        <taxon>Bacteria</taxon>
        <taxon>Pseudomonadati</taxon>
        <taxon>Pseudomonadota</taxon>
        <taxon>Gammaproteobacteria</taxon>
        <taxon>Pseudomonadales</taxon>
        <taxon>Pseudomonadaceae</taxon>
        <taxon>Pseudomonas</taxon>
    </lineage>
</organism>
<keyword evidence="2" id="KW-1185">Reference proteome</keyword>
<sequence length="93" mass="10335">MSGNIDWSQLITKAAKDAEVAAAERAAAVQIEDAWRLKETAFIADQLIGIEDGDPAALPGTEAEWRAYRTKVRNWKEGAQFFPDLTHRPIRPA</sequence>
<gene>
    <name evidence="1" type="ORF">KVG88_00595</name>
</gene>
<evidence type="ECO:0000313" key="1">
    <source>
        <dbReference type="EMBL" id="MBV4518546.1"/>
    </source>
</evidence>
<evidence type="ECO:0008006" key="3">
    <source>
        <dbReference type="Google" id="ProtNLM"/>
    </source>
</evidence>
<dbReference type="RefSeq" id="WP_217869963.1">
    <property type="nucleotide sequence ID" value="NZ_JAHSTU010000001.1"/>
</dbReference>
<evidence type="ECO:0000313" key="2">
    <source>
        <dbReference type="Proteomes" id="UP001049200"/>
    </source>
</evidence>
<name>A0ABS6QI00_9PSED</name>
<accession>A0ABS6QI00</accession>
<protein>
    <recommendedName>
        <fullName evidence="3">Phage tail protein</fullName>
    </recommendedName>
</protein>
<proteinExistence type="predicted"/>